<dbReference type="EMBL" id="JBJJXI010000097">
    <property type="protein sequence ID" value="KAL3393497.1"/>
    <property type="molecule type" value="Genomic_DNA"/>
</dbReference>
<feature type="domain" description="WASH complex subunit 7 C-terminal" evidence="3">
    <location>
        <begin position="926"/>
        <end position="1089"/>
    </location>
</feature>
<gene>
    <name evidence="4" type="ORF">TKK_012168</name>
</gene>
<dbReference type="PANTHER" id="PTHR31409">
    <property type="entry name" value="WASH COMPLEX SUBUNIT 4"/>
    <property type="match status" value="1"/>
</dbReference>
<protein>
    <recommendedName>
        <fullName evidence="6">WASH complex subunit 7</fullName>
    </recommendedName>
</protein>
<accession>A0ABD2WKX1</accession>
<dbReference type="InterPro" id="IPR028191">
    <property type="entry name" value="WASH-4_N"/>
</dbReference>
<dbReference type="PANTHER" id="PTHR31409:SF0">
    <property type="entry name" value="WASH COMPLEX SUBUNIT 4"/>
    <property type="match status" value="1"/>
</dbReference>
<proteinExistence type="predicted"/>
<dbReference type="InterPro" id="IPR028282">
    <property type="entry name" value="WASH-7_central"/>
</dbReference>
<evidence type="ECO:0000259" key="3">
    <source>
        <dbReference type="Pfam" id="PF14746"/>
    </source>
</evidence>
<evidence type="ECO:0000313" key="5">
    <source>
        <dbReference type="Proteomes" id="UP001627154"/>
    </source>
</evidence>
<dbReference type="InterPro" id="IPR028283">
    <property type="entry name" value="WASH-7_C"/>
</dbReference>
<name>A0ABD2WKX1_9HYME</name>
<evidence type="ECO:0008006" key="6">
    <source>
        <dbReference type="Google" id="ProtNLM"/>
    </source>
</evidence>
<dbReference type="Pfam" id="PF14744">
    <property type="entry name" value="WASH-7_mid"/>
    <property type="match status" value="1"/>
</dbReference>
<dbReference type="Pfam" id="PF14746">
    <property type="entry name" value="WASH-7_C"/>
    <property type="match status" value="1"/>
</dbReference>
<evidence type="ECO:0000259" key="1">
    <source>
        <dbReference type="Pfam" id="PF14744"/>
    </source>
</evidence>
<reference evidence="4 5" key="1">
    <citation type="journal article" date="2024" name="bioRxiv">
        <title>A reference genome for Trichogramma kaykai: A tiny desert-dwelling parasitoid wasp with competing sex-ratio distorters.</title>
        <authorList>
            <person name="Culotta J."/>
            <person name="Lindsey A.R."/>
        </authorList>
    </citation>
    <scope>NUCLEOTIDE SEQUENCE [LARGE SCALE GENOMIC DNA]</scope>
    <source>
        <strain evidence="4 5">KSX58</strain>
    </source>
</reference>
<dbReference type="InterPro" id="IPR027307">
    <property type="entry name" value="WASH7"/>
</dbReference>
<dbReference type="AlphaFoldDB" id="A0ABD2WKX1"/>
<feature type="domain" description="WASH complex subunit 7 central" evidence="1">
    <location>
        <begin position="564"/>
        <end position="907"/>
    </location>
</feature>
<keyword evidence="5" id="KW-1185">Reference proteome</keyword>
<dbReference type="Proteomes" id="UP001627154">
    <property type="component" value="Unassembled WGS sequence"/>
</dbReference>
<evidence type="ECO:0000259" key="2">
    <source>
        <dbReference type="Pfam" id="PF14745"/>
    </source>
</evidence>
<evidence type="ECO:0000313" key="4">
    <source>
        <dbReference type="EMBL" id="KAL3393497.1"/>
    </source>
</evidence>
<organism evidence="4 5">
    <name type="scientific">Trichogramma kaykai</name>
    <dbReference type="NCBI Taxonomy" id="54128"/>
    <lineage>
        <taxon>Eukaryota</taxon>
        <taxon>Metazoa</taxon>
        <taxon>Ecdysozoa</taxon>
        <taxon>Arthropoda</taxon>
        <taxon>Hexapoda</taxon>
        <taxon>Insecta</taxon>
        <taxon>Pterygota</taxon>
        <taxon>Neoptera</taxon>
        <taxon>Endopterygota</taxon>
        <taxon>Hymenoptera</taxon>
        <taxon>Apocrita</taxon>
        <taxon>Proctotrupomorpha</taxon>
        <taxon>Chalcidoidea</taxon>
        <taxon>Trichogrammatidae</taxon>
        <taxon>Trichogramma</taxon>
    </lineage>
</organism>
<comment type="caution">
    <text evidence="4">The sequence shown here is derived from an EMBL/GenBank/DDBJ whole genome shotgun (WGS) entry which is preliminary data.</text>
</comment>
<dbReference type="Pfam" id="PF14745">
    <property type="entry name" value="WASH-4_N"/>
    <property type="match status" value="1"/>
</dbReference>
<feature type="domain" description="WASH complex subunit 4 N-terminal" evidence="2">
    <location>
        <begin position="46"/>
        <end position="561"/>
    </location>
</feature>
<sequence length="1093" mass="123232">MIETSTWGSKNDSSIQKAIGAVHLKKYGKFFDFLADKSCPDNSLVEHVIEGPIRLIYQINEDVNVLSLCEMENAYYSKLLASICGIYKEVGLLREEANRFYINIINYGEPFLNNAVCRIEDLLEDLQNLSAYCNRIFTVIHLVVEQLANLANNTYREVYIPLLMENLMDLFIILVNLDELFNQSLILAKWRAYRVKVQTAIHNLHKSDIQLKKIFSYGKLLKDLQTQLLSNNLFINAINHILDVAKTNTMNDHLMCFLKNTLTDIENKIFDETLVKKSCIVVNIGLIVASKLFGSCDKKYLKRLLEINKKVYAINLIGDIVWLPTSFLACHLPTENITSIPMLVGNKVLATKLQRLPLLVCNLSQRAIKWSIDIQKLQIEMGLEIFPELERKKELLLEILALSRQASESCIFITNLHGHLQKPMSRNTALLICRLFEVQKGLEKFFFAYAQTIVLAQSQVLQQLTYQMLVILESVRKSLTKNERIYKRERLDAIALLGASIRLVKGCASYERRLLLRSALICVSQLGDALRETELQQLRNQLEAYDAIADLEAKVFRGADYGLLLRQHSLLPAYLEQVASNGSAGLGHVSQVLTALEVSESASSSSSSQLSRGGELRELQLERGLFEPCCRELETSLRLLALSHLRSPAKTKSVDSDRLVQAGPLALGRGALVCPRRRAELHLDTTFYALTLLAPRDWHVYRDMQQFARQRLGLGASRGLLPPRTTDPGPDALQLVRSPQQFATRFAYDLRGQVFVERASGERRQLEALGLSQAADGVRAHGRGIMATGVNCAYRFLRLRLHALSQLLFDEQVASRLRRELRALRSQQQSSATTAAGGAKQLGYAYERAERLRRRPGPSGDGSAECWLARLRQLLSEIGNVLGLVRLLRSAGLLTCARSLLFLPEAEQAAALGPDCADRSDSVTAASECLRIDLEQLARDLDEDRKYFKLLIDAFAPAFRDPARAQHLQLFHLAVPPLTLSYVDSTLANKEKLFKRGGEGAAFSDDGFAVGVAFLLALLDQNAVFDKLLWFQTLEQHLNYERSQADARIELEDEKLQQTHALTLKRLEEKSIEFKLLRYSLFGAKIFFQYPSS</sequence>